<reference evidence="1 2" key="1">
    <citation type="journal article" date="2022" name="Nat. Ecol. Evol.">
        <title>A masculinizing supergene underlies an exaggerated male reproductive morph in a spider.</title>
        <authorList>
            <person name="Hendrickx F."/>
            <person name="De Corte Z."/>
            <person name="Sonet G."/>
            <person name="Van Belleghem S.M."/>
            <person name="Kostlbacher S."/>
            <person name="Vangestel C."/>
        </authorList>
    </citation>
    <scope>NUCLEOTIDE SEQUENCE [LARGE SCALE GENOMIC DNA]</scope>
    <source>
        <strain evidence="1">W744_W776</strain>
    </source>
</reference>
<keyword evidence="2" id="KW-1185">Reference proteome</keyword>
<comment type="caution">
    <text evidence="1">The sequence shown here is derived from an EMBL/GenBank/DDBJ whole genome shotgun (WGS) entry which is preliminary data.</text>
</comment>
<evidence type="ECO:0000313" key="2">
    <source>
        <dbReference type="Proteomes" id="UP000827092"/>
    </source>
</evidence>
<name>A0AAV6TQY7_9ARAC</name>
<gene>
    <name evidence="1" type="ORF">JTE90_016314</name>
</gene>
<dbReference type="Proteomes" id="UP000827092">
    <property type="component" value="Unassembled WGS sequence"/>
</dbReference>
<dbReference type="EMBL" id="JAFNEN010001470">
    <property type="protein sequence ID" value="KAG8173825.1"/>
    <property type="molecule type" value="Genomic_DNA"/>
</dbReference>
<evidence type="ECO:0000313" key="1">
    <source>
        <dbReference type="EMBL" id="KAG8173825.1"/>
    </source>
</evidence>
<proteinExistence type="predicted"/>
<evidence type="ECO:0008006" key="3">
    <source>
        <dbReference type="Google" id="ProtNLM"/>
    </source>
</evidence>
<protein>
    <recommendedName>
        <fullName evidence="3">Vitellogenin</fullName>
    </recommendedName>
</protein>
<sequence length="285" mass="33080">MNNLSHYNWIEPWDYLKKELVVNPCTDPTFVLDKTYNVCIHTDCVLYPFLSLTNLKIGLRDKSECVYDAFKNQIDKQPAERPYLFWSQRQVPELNSHFVDSCKPNKQVQSGYFIKDSTLYATCDEKQPFVFCPSSITAGTNKHMNSGRFYGFPMFYNVEIPPNTKREFSKNELASVQRKSENVISAVNVNGKIRQIPRHAGIDLTNEKKVIKLETLSQPVRVYFQYMVTYPPDTVYRYDYTRQSGFVDVSPQNHNSFLMKLANFTQKPLALPKYKVESSVPQSVM</sequence>
<dbReference type="AlphaFoldDB" id="A0AAV6TQY7"/>
<organism evidence="1 2">
    <name type="scientific">Oedothorax gibbosus</name>
    <dbReference type="NCBI Taxonomy" id="931172"/>
    <lineage>
        <taxon>Eukaryota</taxon>
        <taxon>Metazoa</taxon>
        <taxon>Ecdysozoa</taxon>
        <taxon>Arthropoda</taxon>
        <taxon>Chelicerata</taxon>
        <taxon>Arachnida</taxon>
        <taxon>Araneae</taxon>
        <taxon>Araneomorphae</taxon>
        <taxon>Entelegynae</taxon>
        <taxon>Araneoidea</taxon>
        <taxon>Linyphiidae</taxon>
        <taxon>Erigoninae</taxon>
        <taxon>Oedothorax</taxon>
    </lineage>
</organism>
<accession>A0AAV6TQY7</accession>